<accession>A0AAN4VZC3</accession>
<dbReference type="Proteomes" id="UP001310022">
    <property type="component" value="Unassembled WGS sequence"/>
</dbReference>
<organism evidence="1 2">
    <name type="scientific">Persicobacter diffluens</name>
    <dbReference type="NCBI Taxonomy" id="981"/>
    <lineage>
        <taxon>Bacteria</taxon>
        <taxon>Pseudomonadati</taxon>
        <taxon>Bacteroidota</taxon>
        <taxon>Cytophagia</taxon>
        <taxon>Cytophagales</taxon>
        <taxon>Persicobacteraceae</taxon>
        <taxon>Persicobacter</taxon>
    </lineage>
</organism>
<dbReference type="EMBL" id="BQKE01000002">
    <property type="protein sequence ID" value="GJM62528.1"/>
    <property type="molecule type" value="Genomic_DNA"/>
</dbReference>
<sequence length="47" mass="5490">MKNLLLLILLIGSFYFLAQYGERMKEDSEKEYQVLEIVDENTAKGVH</sequence>
<gene>
    <name evidence="1" type="ORF">PEDI_30800</name>
</gene>
<name>A0AAN4VZC3_9BACT</name>
<dbReference type="RefSeq" id="WP_338237802.1">
    <property type="nucleotide sequence ID" value="NZ_BQKE01000002.1"/>
</dbReference>
<dbReference type="AlphaFoldDB" id="A0AAN4VZC3"/>
<protein>
    <submittedName>
        <fullName evidence="1">Uncharacterized protein</fullName>
    </submittedName>
</protein>
<evidence type="ECO:0000313" key="2">
    <source>
        <dbReference type="Proteomes" id="UP001310022"/>
    </source>
</evidence>
<comment type="caution">
    <text evidence="1">The sequence shown here is derived from an EMBL/GenBank/DDBJ whole genome shotgun (WGS) entry which is preliminary data.</text>
</comment>
<proteinExistence type="predicted"/>
<keyword evidence="2" id="KW-1185">Reference proteome</keyword>
<evidence type="ECO:0000313" key="1">
    <source>
        <dbReference type="EMBL" id="GJM62528.1"/>
    </source>
</evidence>
<reference evidence="1 2" key="1">
    <citation type="submission" date="2021-12" db="EMBL/GenBank/DDBJ databases">
        <title>Genome sequencing of bacteria with rrn-lacking chromosome and rrn-plasmid.</title>
        <authorList>
            <person name="Anda M."/>
            <person name="Iwasaki W."/>
        </authorList>
    </citation>
    <scope>NUCLEOTIDE SEQUENCE [LARGE SCALE GENOMIC DNA]</scope>
    <source>
        <strain evidence="1 2">NBRC 15940</strain>
    </source>
</reference>